<dbReference type="Pfam" id="PF02631">
    <property type="entry name" value="RecX_HTH2"/>
    <property type="match status" value="1"/>
</dbReference>
<feature type="domain" description="RecX second three-helical" evidence="6">
    <location>
        <begin position="107"/>
        <end position="148"/>
    </location>
</feature>
<dbReference type="EMBL" id="JAAROL010000007">
    <property type="protein sequence ID" value="MBC1333244.1"/>
    <property type="molecule type" value="Genomic_DNA"/>
</dbReference>
<dbReference type="Gene3D" id="1.10.10.10">
    <property type="entry name" value="Winged helix-like DNA-binding domain superfamily/Winged helix DNA-binding domain"/>
    <property type="match status" value="4"/>
</dbReference>
<name>A0A099WJN5_9LIST</name>
<evidence type="ECO:0000313" key="10">
    <source>
        <dbReference type="EMBL" id="MBC1318191.1"/>
    </source>
</evidence>
<evidence type="ECO:0000256" key="2">
    <source>
        <dbReference type="ARBA" id="ARBA00009695"/>
    </source>
</evidence>
<dbReference type="EMBL" id="JAARUV010000007">
    <property type="protein sequence ID" value="MBC1780301.1"/>
    <property type="molecule type" value="Genomic_DNA"/>
</dbReference>
<reference evidence="9 15" key="1">
    <citation type="submission" date="2014-05" db="EMBL/GenBank/DDBJ databases">
        <title>Novel Listeriaceae from food processing environments.</title>
        <authorList>
            <person name="den Bakker H.C."/>
        </authorList>
    </citation>
    <scope>NUCLEOTIDE SEQUENCE [LARGE SCALE GENOMIC DNA]</scope>
    <source>
        <strain evidence="9 15">FSL A5-0281</strain>
    </source>
</reference>
<comment type="function">
    <text evidence="5">Modulates RecA activity.</text>
</comment>
<dbReference type="EMBL" id="JAARYD010000009">
    <property type="protein sequence ID" value="MBC2177977.1"/>
    <property type="molecule type" value="Genomic_DNA"/>
</dbReference>
<evidence type="ECO:0000259" key="7">
    <source>
        <dbReference type="Pfam" id="PF21981"/>
    </source>
</evidence>
<evidence type="ECO:0000313" key="12">
    <source>
        <dbReference type="EMBL" id="MBC1780301.1"/>
    </source>
</evidence>
<evidence type="ECO:0000313" key="13">
    <source>
        <dbReference type="EMBL" id="MBC2177977.1"/>
    </source>
</evidence>
<evidence type="ECO:0000259" key="6">
    <source>
        <dbReference type="Pfam" id="PF02631"/>
    </source>
</evidence>
<comment type="caution">
    <text evidence="9">The sequence shown here is derived from an EMBL/GenBank/DDBJ whole genome shotgun (WGS) entry which is preliminary data.</text>
</comment>
<comment type="similarity">
    <text evidence="2 5">Belongs to the RecX family.</text>
</comment>
<proteinExistence type="inferred from homology"/>
<dbReference type="GeneID" id="58716175"/>
<evidence type="ECO:0000313" key="17">
    <source>
        <dbReference type="Proteomes" id="UP000541735"/>
    </source>
</evidence>
<evidence type="ECO:0000313" key="11">
    <source>
        <dbReference type="EMBL" id="MBC1333244.1"/>
    </source>
</evidence>
<dbReference type="Proteomes" id="UP000547643">
    <property type="component" value="Unassembled WGS sequence"/>
</dbReference>
<evidence type="ECO:0000313" key="9">
    <source>
        <dbReference type="EMBL" id="KGL44350.1"/>
    </source>
</evidence>
<evidence type="ECO:0000313" key="19">
    <source>
        <dbReference type="Proteomes" id="UP000546244"/>
    </source>
</evidence>
<comment type="subcellular location">
    <subcellularLocation>
        <location evidence="1 5">Cytoplasm</location>
    </subcellularLocation>
</comment>
<dbReference type="EMBL" id="JAAROV010000005">
    <property type="protein sequence ID" value="MBC1318191.1"/>
    <property type="molecule type" value="Genomic_DNA"/>
</dbReference>
<evidence type="ECO:0000256" key="5">
    <source>
        <dbReference type="HAMAP-Rule" id="MF_01114"/>
    </source>
</evidence>
<dbReference type="Proteomes" id="UP000029844">
    <property type="component" value="Unassembled WGS sequence"/>
</dbReference>
<dbReference type="AlphaFoldDB" id="A0A099WJN5"/>
<protein>
    <recommendedName>
        <fullName evidence="3 5">Regulatory protein RecX</fullName>
    </recommendedName>
</protein>
<dbReference type="OrthoDB" id="5421057at2"/>
<dbReference type="STRING" id="1552123.EP57_01800"/>
<dbReference type="InterPro" id="IPR036388">
    <property type="entry name" value="WH-like_DNA-bd_sf"/>
</dbReference>
<dbReference type="InterPro" id="IPR053926">
    <property type="entry name" value="RecX_HTH_1st"/>
</dbReference>
<dbReference type="eggNOG" id="COG2137">
    <property type="taxonomic scope" value="Bacteria"/>
</dbReference>
<dbReference type="GO" id="GO:0006282">
    <property type="term" value="P:regulation of DNA repair"/>
    <property type="evidence" value="ECO:0007669"/>
    <property type="project" value="UniProtKB-UniRule"/>
</dbReference>
<dbReference type="NCBIfam" id="NF010733">
    <property type="entry name" value="PRK14135.1"/>
    <property type="match status" value="1"/>
</dbReference>
<evidence type="ECO:0000256" key="3">
    <source>
        <dbReference type="ARBA" id="ARBA00018111"/>
    </source>
</evidence>
<evidence type="ECO:0000313" key="14">
    <source>
        <dbReference type="EMBL" id="MBC2373485.1"/>
    </source>
</evidence>
<evidence type="ECO:0000256" key="1">
    <source>
        <dbReference type="ARBA" id="ARBA00004496"/>
    </source>
</evidence>
<gene>
    <name evidence="5 10" type="primary">recX</name>
    <name evidence="9" type="ORF">EP57_01800</name>
    <name evidence="11" type="ORF">HB759_14965</name>
    <name evidence="10" type="ORF">HB811_15520</name>
    <name evidence="14" type="ORF">HBP98_15850</name>
    <name evidence="12" type="ORF">HCA46_15760</name>
    <name evidence="13" type="ORF">HCB27_15210</name>
</gene>
<dbReference type="Proteomes" id="UP000541735">
    <property type="component" value="Unassembled WGS sequence"/>
</dbReference>
<evidence type="ECO:0000313" key="16">
    <source>
        <dbReference type="Proteomes" id="UP000532866"/>
    </source>
</evidence>
<keyword evidence="15" id="KW-1185">Reference proteome</keyword>
<evidence type="ECO:0000313" key="15">
    <source>
        <dbReference type="Proteomes" id="UP000029844"/>
    </source>
</evidence>
<dbReference type="Pfam" id="PF21982">
    <property type="entry name" value="RecX_HTH1"/>
    <property type="match status" value="1"/>
</dbReference>
<evidence type="ECO:0000256" key="4">
    <source>
        <dbReference type="ARBA" id="ARBA00022490"/>
    </source>
</evidence>
<dbReference type="EMBL" id="JNFA01000003">
    <property type="protein sequence ID" value="KGL44350.1"/>
    <property type="molecule type" value="Genomic_DNA"/>
</dbReference>
<feature type="domain" description="RecX first three-helical" evidence="8">
    <location>
        <begin position="63"/>
        <end position="100"/>
    </location>
</feature>
<dbReference type="EMBL" id="JAARMV010000005">
    <property type="protein sequence ID" value="MBC2373485.1"/>
    <property type="molecule type" value="Genomic_DNA"/>
</dbReference>
<dbReference type="InterPro" id="IPR053925">
    <property type="entry name" value="RecX_HTH_3rd"/>
</dbReference>
<evidence type="ECO:0000313" key="20">
    <source>
        <dbReference type="Proteomes" id="UP000547643"/>
    </source>
</evidence>
<reference evidence="16 17" key="2">
    <citation type="submission" date="2020-03" db="EMBL/GenBank/DDBJ databases">
        <title>Soil Listeria distribution.</title>
        <authorList>
            <person name="Liao J."/>
            <person name="Wiedmann M."/>
        </authorList>
    </citation>
    <scope>NUCLEOTIDE SEQUENCE [LARGE SCALE GENOMIC DNA]</scope>
    <source>
        <strain evidence="13 17">FSL L7-0259</strain>
        <strain evidence="12 20">FSL L7-1017</strain>
        <strain evidence="10 18">FSL L7-1816</strain>
        <strain evidence="11 16">FSL L7-1833</strain>
        <strain evidence="14 19">FSL L7-1850</strain>
    </source>
</reference>
<dbReference type="Pfam" id="PF21981">
    <property type="entry name" value="RecX_HTH3"/>
    <property type="match status" value="2"/>
</dbReference>
<accession>A0A099WJN5</accession>
<keyword evidence="4 5" id="KW-0963">Cytoplasm</keyword>
<dbReference type="RefSeq" id="WP_036083621.1">
    <property type="nucleotide sequence ID" value="NZ_CBCSHQ010000022.1"/>
</dbReference>
<dbReference type="Proteomes" id="UP000532866">
    <property type="component" value="Unassembled WGS sequence"/>
</dbReference>
<feature type="domain" description="RecX third three-helical" evidence="7">
    <location>
        <begin position="211"/>
        <end position="258"/>
    </location>
</feature>
<dbReference type="PANTHER" id="PTHR33602:SF1">
    <property type="entry name" value="REGULATORY PROTEIN RECX FAMILY PROTEIN"/>
    <property type="match status" value="1"/>
</dbReference>
<dbReference type="PANTHER" id="PTHR33602">
    <property type="entry name" value="REGULATORY PROTEIN RECX FAMILY PROTEIN"/>
    <property type="match status" value="1"/>
</dbReference>
<evidence type="ECO:0000313" key="18">
    <source>
        <dbReference type="Proteomes" id="UP000543379"/>
    </source>
</evidence>
<dbReference type="Proteomes" id="UP000543379">
    <property type="component" value="Unassembled WGS sequence"/>
</dbReference>
<organism evidence="9 15">
    <name type="scientific">Listeria booriae</name>
    <dbReference type="NCBI Taxonomy" id="1552123"/>
    <lineage>
        <taxon>Bacteria</taxon>
        <taxon>Bacillati</taxon>
        <taxon>Bacillota</taxon>
        <taxon>Bacilli</taxon>
        <taxon>Bacillales</taxon>
        <taxon>Listeriaceae</taxon>
        <taxon>Listeria</taxon>
    </lineage>
</organism>
<dbReference type="HAMAP" id="MF_01114">
    <property type="entry name" value="RecX"/>
    <property type="match status" value="1"/>
</dbReference>
<dbReference type="Proteomes" id="UP000546244">
    <property type="component" value="Unassembled WGS sequence"/>
</dbReference>
<dbReference type="InterPro" id="IPR003783">
    <property type="entry name" value="Regulatory_RecX"/>
</dbReference>
<feature type="domain" description="RecX third three-helical" evidence="7">
    <location>
        <begin position="154"/>
        <end position="200"/>
    </location>
</feature>
<evidence type="ECO:0000259" key="8">
    <source>
        <dbReference type="Pfam" id="PF21982"/>
    </source>
</evidence>
<dbReference type="GO" id="GO:0005737">
    <property type="term" value="C:cytoplasm"/>
    <property type="evidence" value="ECO:0007669"/>
    <property type="project" value="UniProtKB-SubCell"/>
</dbReference>
<dbReference type="InterPro" id="IPR053924">
    <property type="entry name" value="RecX_HTH_2nd"/>
</dbReference>
<sequence length="270" mass="31600">MKISSVSQQQKNKERYNVFVAGKYLFSVDEVVLAKYQLFKDRELTEAELAEIQEEDAIRRGLNKAIQFLAHRVRSEKEIRTHLAKAEMEEDEINIVITRLAEMKYINDLEFAHLYVRTQMNTTSKGPRQIERELVGKGIVREYIEEALLDFKDDTQLENAVKLATKIVNRSRKSAKRQLQQKLMTELLQKGYTTELAQEATIIALEEFSEEQEQDILGEQIAKLIRKNLRYGPAKCRQKTITSLQQKGFSYTTIQDYMLEHEINFEEEQD</sequence>